<evidence type="ECO:0000256" key="7">
    <source>
        <dbReference type="ARBA" id="ARBA00022777"/>
    </source>
</evidence>
<proteinExistence type="predicted"/>
<keyword evidence="7" id="KW-0418">Kinase</keyword>
<dbReference type="RefSeq" id="WP_203947342.1">
    <property type="nucleotide sequence ID" value="NZ_BOOR01000048.1"/>
</dbReference>
<comment type="subcellular location">
    <subcellularLocation>
        <location evidence="2">Cell membrane</location>
    </subcellularLocation>
</comment>
<organism evidence="14 15">
    <name type="scientific">Planotetraspora thailandica</name>
    <dbReference type="NCBI Taxonomy" id="487172"/>
    <lineage>
        <taxon>Bacteria</taxon>
        <taxon>Bacillati</taxon>
        <taxon>Actinomycetota</taxon>
        <taxon>Actinomycetes</taxon>
        <taxon>Streptosporangiales</taxon>
        <taxon>Streptosporangiaceae</taxon>
        <taxon>Planotetraspora</taxon>
    </lineage>
</organism>
<evidence type="ECO:0000256" key="11">
    <source>
        <dbReference type="SAM" id="MobiDB-lite"/>
    </source>
</evidence>
<dbReference type="InterPro" id="IPR003660">
    <property type="entry name" value="HAMP_dom"/>
</dbReference>
<name>A0A8J3V718_9ACTN</name>
<dbReference type="InterPro" id="IPR003594">
    <property type="entry name" value="HATPase_dom"/>
</dbReference>
<dbReference type="Pfam" id="PF02518">
    <property type="entry name" value="HATPase_c"/>
    <property type="match status" value="1"/>
</dbReference>
<dbReference type="InterPro" id="IPR003661">
    <property type="entry name" value="HisK_dim/P_dom"/>
</dbReference>
<evidence type="ECO:0000313" key="14">
    <source>
        <dbReference type="EMBL" id="GII57205.1"/>
    </source>
</evidence>
<evidence type="ECO:0000256" key="1">
    <source>
        <dbReference type="ARBA" id="ARBA00000085"/>
    </source>
</evidence>
<accession>A0A8J3V718</accession>
<dbReference type="InterPro" id="IPR036890">
    <property type="entry name" value="HATPase_C_sf"/>
</dbReference>
<keyword evidence="5" id="KW-0808">Transferase</keyword>
<evidence type="ECO:0000256" key="5">
    <source>
        <dbReference type="ARBA" id="ARBA00022679"/>
    </source>
</evidence>
<dbReference type="AlphaFoldDB" id="A0A8J3V718"/>
<reference evidence="14" key="1">
    <citation type="submission" date="2021-01" db="EMBL/GenBank/DDBJ databases">
        <title>Whole genome shotgun sequence of Planotetraspora thailandica NBRC 104271.</title>
        <authorList>
            <person name="Komaki H."/>
            <person name="Tamura T."/>
        </authorList>
    </citation>
    <scope>NUCLEOTIDE SEQUENCE</scope>
    <source>
        <strain evidence="14">NBRC 104271</strain>
    </source>
</reference>
<evidence type="ECO:0000256" key="2">
    <source>
        <dbReference type="ARBA" id="ARBA00004236"/>
    </source>
</evidence>
<evidence type="ECO:0000259" key="13">
    <source>
        <dbReference type="PROSITE" id="PS50885"/>
    </source>
</evidence>
<dbReference type="InterPro" id="IPR004358">
    <property type="entry name" value="Sig_transdc_His_kin-like_C"/>
</dbReference>
<evidence type="ECO:0000256" key="8">
    <source>
        <dbReference type="ARBA" id="ARBA00022989"/>
    </source>
</evidence>
<evidence type="ECO:0000256" key="10">
    <source>
        <dbReference type="ARBA" id="ARBA00023136"/>
    </source>
</evidence>
<keyword evidence="9" id="KW-0902">Two-component regulatory system</keyword>
<feature type="domain" description="HAMP" evidence="13">
    <location>
        <begin position="181"/>
        <end position="234"/>
    </location>
</feature>
<comment type="caution">
    <text evidence="14">The sequence shown here is derived from an EMBL/GenBank/DDBJ whole genome shotgun (WGS) entry which is preliminary data.</text>
</comment>
<feature type="region of interest" description="Disordered" evidence="11">
    <location>
        <begin position="445"/>
        <end position="472"/>
    </location>
</feature>
<protein>
    <recommendedName>
        <fullName evidence="3">histidine kinase</fullName>
        <ecNumber evidence="3">2.7.13.3</ecNumber>
    </recommendedName>
</protein>
<keyword evidence="10" id="KW-0472">Membrane</keyword>
<keyword evidence="15" id="KW-1185">Reference proteome</keyword>
<dbReference type="Proteomes" id="UP000605992">
    <property type="component" value="Unassembled WGS sequence"/>
</dbReference>
<dbReference type="SMART" id="SM00304">
    <property type="entry name" value="HAMP"/>
    <property type="match status" value="1"/>
</dbReference>
<evidence type="ECO:0000259" key="12">
    <source>
        <dbReference type="PROSITE" id="PS50109"/>
    </source>
</evidence>
<evidence type="ECO:0000313" key="15">
    <source>
        <dbReference type="Proteomes" id="UP000605992"/>
    </source>
</evidence>
<dbReference type="PROSITE" id="PS50109">
    <property type="entry name" value="HIS_KIN"/>
    <property type="match status" value="1"/>
</dbReference>
<comment type="catalytic activity">
    <reaction evidence="1">
        <text>ATP + protein L-histidine = ADP + protein N-phospho-L-histidine.</text>
        <dbReference type="EC" id="2.7.13.3"/>
    </reaction>
</comment>
<evidence type="ECO:0000256" key="4">
    <source>
        <dbReference type="ARBA" id="ARBA00022553"/>
    </source>
</evidence>
<dbReference type="EC" id="2.7.13.3" evidence="3"/>
<dbReference type="PROSITE" id="PS50885">
    <property type="entry name" value="HAMP"/>
    <property type="match status" value="1"/>
</dbReference>
<feature type="domain" description="Histidine kinase" evidence="12">
    <location>
        <begin position="242"/>
        <end position="446"/>
    </location>
</feature>
<gene>
    <name evidence="14" type="ORF">Pth03_55940</name>
</gene>
<dbReference type="PANTHER" id="PTHR45436:SF5">
    <property type="entry name" value="SENSOR HISTIDINE KINASE TRCS"/>
    <property type="match status" value="1"/>
</dbReference>
<dbReference type="Pfam" id="PF00512">
    <property type="entry name" value="HisKA"/>
    <property type="match status" value="1"/>
</dbReference>
<sequence>MPLPWPRSRSLRARLTFIAVAAAALVLIPVAIAADVGIRHAVAVRIWSDGLDTASKVAAEIRNGQVPKTIPTTGNDINLIMVGGPKGVIATSADARGLPPLTSLRPASDTETTQTTTCGLPGRDCVYLTAVRVSDAPDSPVVYAGRTAPKILDSRLPELELAALILVLGGGAGWVAWNVSGRALSPVEAIRSELEEITARNPGSRVPEPPGNDEIARLARTANDALARLDRSIRQQRQFTADASHELRTPIAGIRAQLEGARLHPEDTTVAIDAALRDTNRLEAIVTDLLLLTSLGTNPDTAGEPVDLGRIVAAEVKHRSGRLPIRLQLEPDLIVNGFGPQLARVLVNLLDNAERHAATSVGVEMHRECCHLVASVVNDGETIPEEDRERIFERFYRRDTARSRRHGGTGLGLAIAREVIEAHHGTITAEDATEGARFVIRLPLAPHDPQPERPHGAAHGSPHGRPPAAGGE</sequence>
<dbReference type="InterPro" id="IPR036097">
    <property type="entry name" value="HisK_dim/P_sf"/>
</dbReference>
<keyword evidence="6" id="KW-0812">Transmembrane</keyword>
<dbReference type="EMBL" id="BOOR01000048">
    <property type="protein sequence ID" value="GII57205.1"/>
    <property type="molecule type" value="Genomic_DNA"/>
</dbReference>
<dbReference type="InterPro" id="IPR005467">
    <property type="entry name" value="His_kinase_dom"/>
</dbReference>
<evidence type="ECO:0000256" key="3">
    <source>
        <dbReference type="ARBA" id="ARBA00012438"/>
    </source>
</evidence>
<dbReference type="PANTHER" id="PTHR45436">
    <property type="entry name" value="SENSOR HISTIDINE KINASE YKOH"/>
    <property type="match status" value="1"/>
</dbReference>
<dbReference type="GO" id="GO:0005886">
    <property type="term" value="C:plasma membrane"/>
    <property type="evidence" value="ECO:0007669"/>
    <property type="project" value="UniProtKB-SubCell"/>
</dbReference>
<dbReference type="CDD" id="cd00082">
    <property type="entry name" value="HisKA"/>
    <property type="match status" value="1"/>
</dbReference>
<dbReference type="SMART" id="SM00387">
    <property type="entry name" value="HATPase_c"/>
    <property type="match status" value="1"/>
</dbReference>
<dbReference type="Gene3D" id="3.30.565.10">
    <property type="entry name" value="Histidine kinase-like ATPase, C-terminal domain"/>
    <property type="match status" value="1"/>
</dbReference>
<keyword evidence="8" id="KW-1133">Transmembrane helix</keyword>
<dbReference type="GO" id="GO:0000155">
    <property type="term" value="F:phosphorelay sensor kinase activity"/>
    <property type="evidence" value="ECO:0007669"/>
    <property type="project" value="InterPro"/>
</dbReference>
<dbReference type="CDD" id="cd00075">
    <property type="entry name" value="HATPase"/>
    <property type="match status" value="1"/>
</dbReference>
<dbReference type="SMART" id="SM00388">
    <property type="entry name" value="HisKA"/>
    <property type="match status" value="1"/>
</dbReference>
<keyword evidence="4" id="KW-0597">Phosphoprotein</keyword>
<dbReference type="Gene3D" id="1.10.287.130">
    <property type="match status" value="1"/>
</dbReference>
<evidence type="ECO:0000256" key="9">
    <source>
        <dbReference type="ARBA" id="ARBA00023012"/>
    </source>
</evidence>
<dbReference type="InterPro" id="IPR050428">
    <property type="entry name" value="TCS_sensor_his_kinase"/>
</dbReference>
<dbReference type="PRINTS" id="PR00344">
    <property type="entry name" value="BCTRLSENSOR"/>
</dbReference>
<evidence type="ECO:0000256" key="6">
    <source>
        <dbReference type="ARBA" id="ARBA00022692"/>
    </source>
</evidence>
<dbReference type="SUPFAM" id="SSF55874">
    <property type="entry name" value="ATPase domain of HSP90 chaperone/DNA topoisomerase II/histidine kinase"/>
    <property type="match status" value="1"/>
</dbReference>
<dbReference type="SUPFAM" id="SSF47384">
    <property type="entry name" value="Homodimeric domain of signal transducing histidine kinase"/>
    <property type="match status" value="1"/>
</dbReference>